<keyword evidence="5 6" id="KW-0378">Hydrolase</keyword>
<dbReference type="PRINTS" id="PR00599">
    <property type="entry name" value="MAPEPTIDASE"/>
</dbReference>
<dbReference type="GO" id="GO:0004239">
    <property type="term" value="F:initiator methionyl aminopeptidase activity"/>
    <property type="evidence" value="ECO:0007669"/>
    <property type="project" value="UniProtKB-UniRule"/>
</dbReference>
<dbReference type="SUPFAM" id="SSF55920">
    <property type="entry name" value="Creatinase/aminopeptidase"/>
    <property type="match status" value="1"/>
</dbReference>
<comment type="subunit">
    <text evidence="6">Monomer.</text>
</comment>
<feature type="binding site" evidence="6">
    <location>
        <position position="108"/>
    </location>
    <ligand>
        <name>a divalent metal cation</name>
        <dbReference type="ChEBI" id="CHEBI:60240"/>
        <label>1</label>
    </ligand>
</feature>
<feature type="binding site" evidence="6">
    <location>
        <position position="178"/>
    </location>
    <ligand>
        <name>substrate</name>
    </ligand>
</feature>
<evidence type="ECO:0000313" key="10">
    <source>
        <dbReference type="Proteomes" id="UP000217289"/>
    </source>
</evidence>
<dbReference type="GO" id="GO:0006508">
    <property type="term" value="P:proteolysis"/>
    <property type="evidence" value="ECO:0007669"/>
    <property type="project" value="UniProtKB-KW"/>
</dbReference>
<comment type="similarity">
    <text evidence="6">Belongs to the peptidase M24A family. Methionine aminopeptidase type 1 subfamily.</text>
</comment>
<protein>
    <recommendedName>
        <fullName evidence="6 7">Methionine aminopeptidase</fullName>
        <shortName evidence="6">MAP</shortName>
        <shortName evidence="6">MetAP</shortName>
        <ecNumber evidence="6 7">3.4.11.18</ecNumber>
    </recommendedName>
    <alternativeName>
        <fullName evidence="6">Peptidase M</fullName>
    </alternativeName>
</protein>
<evidence type="ECO:0000256" key="5">
    <source>
        <dbReference type="ARBA" id="ARBA00022801"/>
    </source>
</evidence>
<gene>
    <name evidence="6" type="primary">map</name>
    <name evidence="9" type="ORF">MEBOL_006590</name>
</gene>
<evidence type="ECO:0000256" key="7">
    <source>
        <dbReference type="RuleBase" id="RU003653"/>
    </source>
</evidence>
<feature type="binding site" evidence="6">
    <location>
        <position position="108"/>
    </location>
    <ligand>
        <name>a divalent metal cation</name>
        <dbReference type="ChEBI" id="CHEBI:60240"/>
        <label>2</label>
        <note>catalytic</note>
    </ligand>
</feature>
<reference evidence="9 10" key="1">
    <citation type="submission" date="2017-06" db="EMBL/GenBank/DDBJ databases">
        <authorList>
            <person name="Kim H.J."/>
            <person name="Triplett B.A."/>
        </authorList>
    </citation>
    <scope>NUCLEOTIDE SEQUENCE [LARGE SCALE GENOMIC DNA]</scope>
    <source>
        <strain evidence="9 10">DSM 14713</strain>
    </source>
</reference>
<dbReference type="InterPro" id="IPR002467">
    <property type="entry name" value="Pept_M24A_MAP1"/>
</dbReference>
<comment type="cofactor">
    <cofactor evidence="6">
        <name>Co(2+)</name>
        <dbReference type="ChEBI" id="CHEBI:48828"/>
    </cofactor>
    <cofactor evidence="6">
        <name>Zn(2+)</name>
        <dbReference type="ChEBI" id="CHEBI:29105"/>
    </cofactor>
    <cofactor evidence="6">
        <name>Mn(2+)</name>
        <dbReference type="ChEBI" id="CHEBI:29035"/>
    </cofactor>
    <cofactor evidence="6">
        <name>Fe(2+)</name>
        <dbReference type="ChEBI" id="CHEBI:29033"/>
    </cofactor>
    <text evidence="6">Binds 2 divalent metal cations per subunit. Has a high-affinity and a low affinity metal-binding site. The true nature of the physiological cofactor is under debate. The enzyme is active with cobalt, zinc, manganese or divalent iron ions. Most likely, methionine aminopeptidases function as mononuclear Fe(2+)-metalloproteases under physiological conditions, and the catalytically relevant metal-binding site has been assigned to the histidine-containing high-affinity site.</text>
</comment>
<feature type="binding site" evidence="6">
    <location>
        <position position="235"/>
    </location>
    <ligand>
        <name>a divalent metal cation</name>
        <dbReference type="ChEBI" id="CHEBI:60240"/>
        <label>1</label>
    </ligand>
</feature>
<dbReference type="InterPro" id="IPR001714">
    <property type="entry name" value="Pept_M24_MAP"/>
</dbReference>
<sequence>MSQVEIKSKDEIALMREAGRIVSEILDELEMAVAPGVSTWDLDALSEKLIYQKGAKPAFKGYHGFPACLCASVNHEVVHGIPSKKRKLQEGDLMKLDFGVVYRGFFGDSARTVPVGKVSSEAQALIDATREALNKGIQAMVAGNRIGDIGHAVQGYVELRGFSVVRDFTGHGIGRRLHEKPEVPNYGQPGSGMKLRPGMVLAVEPMVNQGTYEVALLDDDWTAITLDNKLSAHFEHTVLITEGAPEILTRRRSG</sequence>
<feature type="binding site" evidence="6">
    <location>
        <position position="171"/>
    </location>
    <ligand>
        <name>a divalent metal cation</name>
        <dbReference type="ChEBI" id="CHEBI:60240"/>
        <label>2</label>
        <note>catalytic</note>
    </ligand>
</feature>
<dbReference type="GO" id="GO:0070006">
    <property type="term" value="F:metalloaminopeptidase activity"/>
    <property type="evidence" value="ECO:0007669"/>
    <property type="project" value="UniProtKB-UniRule"/>
</dbReference>
<keyword evidence="3 6" id="KW-0645">Protease</keyword>
<dbReference type="EC" id="3.4.11.18" evidence="6 7"/>
<dbReference type="HAMAP" id="MF_01974">
    <property type="entry name" value="MetAP_1"/>
    <property type="match status" value="1"/>
</dbReference>
<organism evidence="9 10">
    <name type="scientific">Melittangium boletus DSM 14713</name>
    <dbReference type="NCBI Taxonomy" id="1294270"/>
    <lineage>
        <taxon>Bacteria</taxon>
        <taxon>Pseudomonadati</taxon>
        <taxon>Myxococcota</taxon>
        <taxon>Myxococcia</taxon>
        <taxon>Myxococcales</taxon>
        <taxon>Cystobacterineae</taxon>
        <taxon>Archangiaceae</taxon>
        <taxon>Melittangium</taxon>
    </lineage>
</organism>
<dbReference type="Proteomes" id="UP000217289">
    <property type="component" value="Chromosome"/>
</dbReference>
<evidence type="ECO:0000256" key="2">
    <source>
        <dbReference type="ARBA" id="ARBA00022438"/>
    </source>
</evidence>
<dbReference type="PROSITE" id="PS00680">
    <property type="entry name" value="MAP_1"/>
    <property type="match status" value="1"/>
</dbReference>
<evidence type="ECO:0000256" key="6">
    <source>
        <dbReference type="HAMAP-Rule" id="MF_01974"/>
    </source>
</evidence>
<dbReference type="NCBIfam" id="TIGR00500">
    <property type="entry name" value="met_pdase_I"/>
    <property type="match status" value="1"/>
</dbReference>
<name>A0A250IPK0_9BACT</name>
<evidence type="ECO:0000313" key="9">
    <source>
        <dbReference type="EMBL" id="ATB33101.1"/>
    </source>
</evidence>
<dbReference type="AlphaFoldDB" id="A0A250IPK0"/>
<feature type="binding site" evidence="6">
    <location>
        <position position="204"/>
    </location>
    <ligand>
        <name>a divalent metal cation</name>
        <dbReference type="ChEBI" id="CHEBI:60240"/>
        <label>2</label>
        <note>catalytic</note>
    </ligand>
</feature>
<dbReference type="KEGG" id="mbd:MEBOL_006590"/>
<keyword evidence="2 6" id="KW-0031">Aminopeptidase</keyword>
<evidence type="ECO:0000259" key="8">
    <source>
        <dbReference type="Pfam" id="PF00557"/>
    </source>
</evidence>
<feature type="binding site" evidence="6">
    <location>
        <position position="235"/>
    </location>
    <ligand>
        <name>a divalent metal cation</name>
        <dbReference type="ChEBI" id="CHEBI:60240"/>
        <label>2</label>
        <note>catalytic</note>
    </ligand>
</feature>
<dbReference type="RefSeq" id="WP_095981193.1">
    <property type="nucleotide sequence ID" value="NZ_CP022163.1"/>
</dbReference>
<dbReference type="Gene3D" id="3.90.230.10">
    <property type="entry name" value="Creatinase/methionine aminopeptidase superfamily"/>
    <property type="match status" value="1"/>
</dbReference>
<dbReference type="Pfam" id="PF00557">
    <property type="entry name" value="Peptidase_M24"/>
    <property type="match status" value="1"/>
</dbReference>
<feature type="domain" description="Peptidase M24" evidence="8">
    <location>
        <begin position="14"/>
        <end position="242"/>
    </location>
</feature>
<dbReference type="InterPro" id="IPR036005">
    <property type="entry name" value="Creatinase/aminopeptidase-like"/>
</dbReference>
<dbReference type="GO" id="GO:0046872">
    <property type="term" value="F:metal ion binding"/>
    <property type="evidence" value="ECO:0007669"/>
    <property type="project" value="UniProtKB-UniRule"/>
</dbReference>
<comment type="function">
    <text evidence="1 6">Removes the N-terminal methionine from nascent proteins. The N-terminal methionine is often cleaved when the second residue in the primary sequence is small and uncharged (Met-Ala-, Cys, Gly, Pro, Ser, Thr, or Val). Requires deformylation of the N(alpha)-formylated initiator methionine before it can be hydrolyzed.</text>
</comment>
<evidence type="ECO:0000256" key="4">
    <source>
        <dbReference type="ARBA" id="ARBA00022723"/>
    </source>
</evidence>
<comment type="catalytic activity">
    <reaction evidence="6 7">
        <text>Release of N-terminal amino acids, preferentially methionine, from peptides and arylamides.</text>
        <dbReference type="EC" id="3.4.11.18"/>
    </reaction>
</comment>
<evidence type="ECO:0000256" key="1">
    <source>
        <dbReference type="ARBA" id="ARBA00002521"/>
    </source>
</evidence>
<feature type="binding site" evidence="6">
    <location>
        <position position="79"/>
    </location>
    <ligand>
        <name>substrate</name>
    </ligand>
</feature>
<proteinExistence type="inferred from homology"/>
<evidence type="ECO:0000256" key="3">
    <source>
        <dbReference type="ARBA" id="ARBA00022670"/>
    </source>
</evidence>
<dbReference type="OrthoDB" id="9802055at2"/>
<keyword evidence="4 6" id="KW-0479">Metal-binding</keyword>
<accession>A0A250IPK0</accession>
<dbReference type="PANTHER" id="PTHR43330">
    <property type="entry name" value="METHIONINE AMINOPEPTIDASE"/>
    <property type="match status" value="1"/>
</dbReference>
<dbReference type="PANTHER" id="PTHR43330:SF27">
    <property type="entry name" value="METHIONINE AMINOPEPTIDASE"/>
    <property type="match status" value="1"/>
</dbReference>
<dbReference type="GO" id="GO:0005829">
    <property type="term" value="C:cytosol"/>
    <property type="evidence" value="ECO:0007669"/>
    <property type="project" value="TreeGrafter"/>
</dbReference>
<dbReference type="CDD" id="cd01086">
    <property type="entry name" value="MetAP1"/>
    <property type="match status" value="1"/>
</dbReference>
<dbReference type="EMBL" id="CP022163">
    <property type="protein sequence ID" value="ATB33101.1"/>
    <property type="molecule type" value="Genomic_DNA"/>
</dbReference>
<feature type="binding site" evidence="6">
    <location>
        <position position="97"/>
    </location>
    <ligand>
        <name>a divalent metal cation</name>
        <dbReference type="ChEBI" id="CHEBI:60240"/>
        <label>1</label>
    </ligand>
</feature>
<keyword evidence="10" id="KW-1185">Reference proteome</keyword>
<dbReference type="InterPro" id="IPR000994">
    <property type="entry name" value="Pept_M24"/>
</dbReference>